<keyword evidence="6 9" id="KW-1133">Transmembrane helix</keyword>
<feature type="transmembrane region" description="Helical" evidence="9">
    <location>
        <begin position="369"/>
        <end position="391"/>
    </location>
</feature>
<evidence type="ECO:0000256" key="6">
    <source>
        <dbReference type="ARBA" id="ARBA00022989"/>
    </source>
</evidence>
<dbReference type="Proteomes" id="UP000272464">
    <property type="component" value="Unassembled WGS sequence"/>
</dbReference>
<comment type="similarity">
    <text evidence="3">Belongs to the peptidase M28 family.</text>
</comment>
<keyword evidence="11" id="KW-0378">Hydrolase</keyword>
<dbReference type="SUPFAM" id="SSF53187">
    <property type="entry name" value="Zn-dependent exopeptidases"/>
    <property type="match status" value="1"/>
</dbReference>
<organism evidence="11 12">
    <name type="scientific">Paenibacillus zeisoli</name>
    <dbReference type="NCBI Taxonomy" id="2496267"/>
    <lineage>
        <taxon>Bacteria</taxon>
        <taxon>Bacillati</taxon>
        <taxon>Bacillota</taxon>
        <taxon>Bacilli</taxon>
        <taxon>Bacillales</taxon>
        <taxon>Paenibacillaceae</taxon>
        <taxon>Paenibacillus</taxon>
    </lineage>
</organism>
<keyword evidence="5" id="KW-0926">Vacuole</keyword>
<evidence type="ECO:0000313" key="11">
    <source>
        <dbReference type="EMBL" id="RUT35560.1"/>
    </source>
</evidence>
<keyword evidence="9" id="KW-0472">Membrane</keyword>
<evidence type="ECO:0000256" key="9">
    <source>
        <dbReference type="SAM" id="Phobius"/>
    </source>
</evidence>
<dbReference type="RefSeq" id="WP_127197260.1">
    <property type="nucleotide sequence ID" value="NZ_RZNX01000001.1"/>
</dbReference>
<keyword evidence="9" id="KW-0812">Transmembrane</keyword>
<feature type="transmembrane region" description="Helical" evidence="9">
    <location>
        <begin position="12"/>
        <end position="33"/>
    </location>
</feature>
<dbReference type="Gene3D" id="3.40.630.10">
    <property type="entry name" value="Zn peptidases"/>
    <property type="match status" value="1"/>
</dbReference>
<proteinExistence type="inferred from homology"/>
<evidence type="ECO:0000256" key="3">
    <source>
        <dbReference type="ARBA" id="ARBA00010918"/>
    </source>
</evidence>
<dbReference type="InterPro" id="IPR007484">
    <property type="entry name" value="Peptidase_M28"/>
</dbReference>
<protein>
    <recommendedName>
        <fullName evidence="4">Vacuolar membrane protease</fullName>
    </recommendedName>
    <alternativeName>
        <fullName evidence="8">FXNA-related family protease 1</fullName>
    </alternativeName>
</protein>
<keyword evidence="7" id="KW-0325">Glycoprotein</keyword>
<accession>A0A433XNC1</accession>
<feature type="transmembrane region" description="Helical" evidence="9">
    <location>
        <begin position="441"/>
        <end position="460"/>
    </location>
</feature>
<evidence type="ECO:0000256" key="7">
    <source>
        <dbReference type="ARBA" id="ARBA00023180"/>
    </source>
</evidence>
<feature type="transmembrane region" description="Helical" evidence="9">
    <location>
        <begin position="336"/>
        <end position="357"/>
    </location>
</feature>
<dbReference type="InterPro" id="IPR045175">
    <property type="entry name" value="M28_fam"/>
</dbReference>
<dbReference type="GO" id="GO:0006508">
    <property type="term" value="P:proteolysis"/>
    <property type="evidence" value="ECO:0007669"/>
    <property type="project" value="InterPro"/>
</dbReference>
<evidence type="ECO:0000256" key="4">
    <source>
        <dbReference type="ARBA" id="ARBA00017435"/>
    </source>
</evidence>
<evidence type="ECO:0000256" key="2">
    <source>
        <dbReference type="ARBA" id="ARBA00004128"/>
    </source>
</evidence>
<dbReference type="GO" id="GO:0008235">
    <property type="term" value="F:metalloexopeptidase activity"/>
    <property type="evidence" value="ECO:0007669"/>
    <property type="project" value="InterPro"/>
</dbReference>
<evidence type="ECO:0000256" key="1">
    <source>
        <dbReference type="ARBA" id="ARBA00003273"/>
    </source>
</evidence>
<feature type="domain" description="Peptidase M28" evidence="10">
    <location>
        <begin position="114"/>
        <end position="302"/>
    </location>
</feature>
<evidence type="ECO:0000256" key="8">
    <source>
        <dbReference type="ARBA" id="ARBA00031512"/>
    </source>
</evidence>
<comment type="function">
    <text evidence="1">May be involved in vacuolar sorting and osmoregulation.</text>
</comment>
<evidence type="ECO:0000259" key="10">
    <source>
        <dbReference type="Pfam" id="PF04389"/>
    </source>
</evidence>
<dbReference type="OrthoDB" id="9762302at2"/>
<feature type="transmembrane region" description="Helical" evidence="9">
    <location>
        <begin position="411"/>
        <end position="429"/>
    </location>
</feature>
<name>A0A433XNC1_9BACL</name>
<dbReference type="GO" id="GO:0005774">
    <property type="term" value="C:vacuolar membrane"/>
    <property type="evidence" value="ECO:0007669"/>
    <property type="project" value="UniProtKB-SubCell"/>
</dbReference>
<gene>
    <name evidence="11" type="ORF">EJP77_00620</name>
</gene>
<feature type="transmembrane region" description="Helical" evidence="9">
    <location>
        <begin position="519"/>
        <end position="538"/>
    </location>
</feature>
<dbReference type="PANTHER" id="PTHR12147:SF58">
    <property type="entry name" value="VACUOLAR MEMBRANE PROTEASE"/>
    <property type="match status" value="1"/>
</dbReference>
<sequence length="563" mass="62115">MYEAPHTALVRWGRRAILSLLLIGTIFVGLLPIQSPSPVPSDAPPDKFSSSRALTKLRSIAQEPHPAGSAAHQAVRDYLLSELITLGLQPEIHKSSVQIHEENNNTNRAVELENIVARIPGTENSKAIMVAAHYDSVARGPGAADDGSGIAAMLETLRALKNSAPLKNDLIILMTDGEEMGMLGAEAFMREHPWAKDVGLVLNFEARGNKGPSFMFETSDQNGWLIKEFIKAAPQPIAYSLVYNVYKLMPNDTDLTVFRLGGLNGLNFAFGMGVNAYHQPIDTADNLDPSSLQHQGEYMLSLTRHFGQLDLRQITEENQIYFNLFGHKMVSYPESWAIWLAGFGSALYIAAVGYGIIRKRLSVRGTLGGFLVTLLSLLVVYGLVTLIWGIFVFGISGGQLITSRLTPEVSLYYFVGLLLFMLLIVIPLIRWLSGYIRTNNLWAGTLLLWTILSVMTALYLPGGSYLFLWPMMFSIIGLTLSLAMKEGSWTWFSLGFSLPGFLLMTPICYIVYILVTLQVAPAVMVLPAIALTLIYPLISRPSKKILLKHAKEHHSTSAHSGRH</sequence>
<evidence type="ECO:0000313" key="12">
    <source>
        <dbReference type="Proteomes" id="UP000272464"/>
    </source>
</evidence>
<dbReference type="AlphaFoldDB" id="A0A433XNC1"/>
<dbReference type="PANTHER" id="PTHR12147">
    <property type="entry name" value="METALLOPEPTIDASE M28 FAMILY MEMBER"/>
    <property type="match status" value="1"/>
</dbReference>
<reference evidence="11 12" key="1">
    <citation type="submission" date="2018-12" db="EMBL/GenBank/DDBJ databases">
        <authorList>
            <person name="Sun L."/>
            <person name="Chen Z."/>
        </authorList>
    </citation>
    <scope>NUCLEOTIDE SEQUENCE [LARGE SCALE GENOMIC DNA]</scope>
    <source>
        <strain evidence="11 12">3-5-3</strain>
    </source>
</reference>
<keyword evidence="12" id="KW-1185">Reference proteome</keyword>
<dbReference type="Pfam" id="PF04389">
    <property type="entry name" value="Peptidase_M28"/>
    <property type="match status" value="1"/>
</dbReference>
<evidence type="ECO:0000256" key="5">
    <source>
        <dbReference type="ARBA" id="ARBA00022554"/>
    </source>
</evidence>
<feature type="transmembrane region" description="Helical" evidence="9">
    <location>
        <begin position="466"/>
        <end position="484"/>
    </location>
</feature>
<dbReference type="EMBL" id="RZNX01000001">
    <property type="protein sequence ID" value="RUT35560.1"/>
    <property type="molecule type" value="Genomic_DNA"/>
</dbReference>
<feature type="transmembrane region" description="Helical" evidence="9">
    <location>
        <begin position="491"/>
        <end position="513"/>
    </location>
</feature>
<comment type="subcellular location">
    <subcellularLocation>
        <location evidence="2">Vacuole membrane</location>
        <topology evidence="2">Multi-pass membrane protein</topology>
    </subcellularLocation>
</comment>
<comment type="caution">
    <text evidence="11">The sequence shown here is derived from an EMBL/GenBank/DDBJ whole genome shotgun (WGS) entry which is preliminary data.</text>
</comment>